<gene>
    <name evidence="5" type="ORF">MM59RIKEN_09810</name>
</gene>
<accession>A0A810QBV4</accession>
<dbReference type="Proteomes" id="UP000679848">
    <property type="component" value="Chromosome"/>
</dbReference>
<dbReference type="GO" id="GO:0004053">
    <property type="term" value="F:arginase activity"/>
    <property type="evidence" value="ECO:0007669"/>
    <property type="project" value="TreeGrafter"/>
</dbReference>
<dbReference type="CDD" id="cd09999">
    <property type="entry name" value="Arginase-like_1"/>
    <property type="match status" value="1"/>
</dbReference>
<dbReference type="GO" id="GO:0030145">
    <property type="term" value="F:manganese ion binding"/>
    <property type="evidence" value="ECO:0007669"/>
    <property type="project" value="TreeGrafter"/>
</dbReference>
<sequence>MKTIRLLYPDHVSGGLDTYYFGANLLQYILPQNPNQPVVKVDIIPPNSKEKTVTNGIYAEEEVLSGIRDAQEKISKQTPDRIITIGGNCMVSLAPFDYLHGKYKNVGIIWIDAHPDVSTLNDGYPNAHAMVLGSLLGHGAAQLTKEIKNSLFKPDEIFYIGLQPLHAYQEKYLNDMGVKYKVQDQTFVSSSEIKSFIGRFDHILIHFDIDVLDEHFFHSTYFANSELVGDGAGGGKMTIEKLSEILRLITENTDVVGFTVAEYLPFDEHRLHKMFAEINLFID</sequence>
<dbReference type="AlphaFoldDB" id="A0A810QBV4"/>
<comment type="similarity">
    <text evidence="4">Belongs to the arginase family.</text>
</comment>
<dbReference type="RefSeq" id="WP_213542811.1">
    <property type="nucleotide sequence ID" value="NZ_AP023420.1"/>
</dbReference>
<dbReference type="PROSITE" id="PS51409">
    <property type="entry name" value="ARGINASE_2"/>
    <property type="match status" value="1"/>
</dbReference>
<organism evidence="5 6">
    <name type="scientific">Pusillibacter faecalis</name>
    <dbReference type="NCBI Taxonomy" id="2714358"/>
    <lineage>
        <taxon>Bacteria</taxon>
        <taxon>Bacillati</taxon>
        <taxon>Bacillota</taxon>
        <taxon>Clostridia</taxon>
        <taxon>Eubacteriales</taxon>
        <taxon>Oscillospiraceae</taxon>
        <taxon>Pusillibacter</taxon>
    </lineage>
</organism>
<protein>
    <submittedName>
        <fullName evidence="5">Arginase</fullName>
    </submittedName>
</protein>
<dbReference type="PANTHER" id="PTHR43782:SF3">
    <property type="entry name" value="ARGINASE"/>
    <property type="match status" value="1"/>
</dbReference>
<dbReference type="SUPFAM" id="SSF52768">
    <property type="entry name" value="Arginase/deacetylase"/>
    <property type="match status" value="1"/>
</dbReference>
<dbReference type="GO" id="GO:0005829">
    <property type="term" value="C:cytosol"/>
    <property type="evidence" value="ECO:0007669"/>
    <property type="project" value="TreeGrafter"/>
</dbReference>
<evidence type="ECO:0000256" key="4">
    <source>
        <dbReference type="PROSITE-ProRule" id="PRU00742"/>
    </source>
</evidence>
<evidence type="ECO:0000313" key="6">
    <source>
        <dbReference type="Proteomes" id="UP000679848"/>
    </source>
</evidence>
<keyword evidence="3" id="KW-0464">Manganese</keyword>
<dbReference type="InterPro" id="IPR023696">
    <property type="entry name" value="Ureohydrolase_dom_sf"/>
</dbReference>
<reference evidence="5" key="1">
    <citation type="submission" date="2020-09" db="EMBL/GenBank/DDBJ databases">
        <title>New species isolated from human feces.</title>
        <authorList>
            <person name="Kitahara M."/>
            <person name="Shigeno Y."/>
            <person name="Shime M."/>
            <person name="Matsumoto Y."/>
            <person name="Nakamura S."/>
            <person name="Motooka D."/>
            <person name="Fukuoka S."/>
            <person name="Nishikawa H."/>
            <person name="Benno Y."/>
        </authorList>
    </citation>
    <scope>NUCLEOTIDE SEQUENCE</scope>
    <source>
        <strain evidence="5">MM59</strain>
    </source>
</reference>
<keyword evidence="6" id="KW-1185">Reference proteome</keyword>
<evidence type="ECO:0000313" key="5">
    <source>
        <dbReference type="EMBL" id="BCK83662.1"/>
    </source>
</evidence>
<evidence type="ECO:0000256" key="2">
    <source>
        <dbReference type="ARBA" id="ARBA00022801"/>
    </source>
</evidence>
<dbReference type="EMBL" id="AP023420">
    <property type="protein sequence ID" value="BCK83662.1"/>
    <property type="molecule type" value="Genomic_DNA"/>
</dbReference>
<dbReference type="Pfam" id="PF00491">
    <property type="entry name" value="Arginase"/>
    <property type="match status" value="1"/>
</dbReference>
<keyword evidence="1" id="KW-0479">Metal-binding</keyword>
<dbReference type="PANTHER" id="PTHR43782">
    <property type="entry name" value="ARGINASE"/>
    <property type="match status" value="1"/>
</dbReference>
<dbReference type="KEGG" id="pfaa:MM59RIKEN_09810"/>
<evidence type="ECO:0000256" key="1">
    <source>
        <dbReference type="ARBA" id="ARBA00022723"/>
    </source>
</evidence>
<dbReference type="Gene3D" id="3.40.800.10">
    <property type="entry name" value="Ureohydrolase domain"/>
    <property type="match status" value="1"/>
</dbReference>
<evidence type="ECO:0000256" key="3">
    <source>
        <dbReference type="ARBA" id="ARBA00023211"/>
    </source>
</evidence>
<name>A0A810QBV4_9FIRM</name>
<proteinExistence type="inferred from homology"/>
<keyword evidence="2" id="KW-0378">Hydrolase</keyword>
<dbReference type="InterPro" id="IPR006035">
    <property type="entry name" value="Ureohydrolase"/>
</dbReference>